<dbReference type="Proteomes" id="UP000642070">
    <property type="component" value="Unassembled WGS sequence"/>
</dbReference>
<dbReference type="RefSeq" id="WP_190255855.1">
    <property type="nucleotide sequence ID" value="NZ_BMPI01000062.1"/>
</dbReference>
<keyword evidence="3" id="KW-1185">Reference proteome</keyword>
<dbReference type="EMBL" id="BMPI01000062">
    <property type="protein sequence ID" value="GGM70973.1"/>
    <property type="molecule type" value="Genomic_DNA"/>
</dbReference>
<evidence type="ECO:0000313" key="2">
    <source>
        <dbReference type="EMBL" id="GGM70973.1"/>
    </source>
</evidence>
<evidence type="ECO:0000313" key="3">
    <source>
        <dbReference type="Proteomes" id="UP000642070"/>
    </source>
</evidence>
<evidence type="ECO:0008006" key="4">
    <source>
        <dbReference type="Google" id="ProtNLM"/>
    </source>
</evidence>
<reference evidence="2" key="1">
    <citation type="journal article" date="2014" name="Int. J. Syst. Evol. Microbiol.">
        <title>Complete genome sequence of Corynebacterium casei LMG S-19264T (=DSM 44701T), isolated from a smear-ripened cheese.</title>
        <authorList>
            <consortium name="US DOE Joint Genome Institute (JGI-PGF)"/>
            <person name="Walter F."/>
            <person name="Albersmeier A."/>
            <person name="Kalinowski J."/>
            <person name="Ruckert C."/>
        </authorList>
    </citation>
    <scope>NUCLEOTIDE SEQUENCE</scope>
    <source>
        <strain evidence="2">JCM 19831</strain>
    </source>
</reference>
<accession>A0A917U9Z5</accession>
<sequence length="193" mass="20706">MTEALAPAVTQPAAGSAVPPGDGADPIIINPAPHQMSELAFFLGEYRGLTSDVPDEGPLKVITKTASILDGNWYQMQMVMPTNTETGTVVGWWNFGWDSVALQYVAQWYDNLGSYGTATSPGWVDGHLRFTGEYTRVIIAGGTSGVSEGQVIKSIDDFSFVAPGHLRDDITYLVDGKWEPCGVIDLHKVEAAG</sequence>
<organism evidence="2 3">
    <name type="scientific">Dactylosporangium sucinum</name>
    <dbReference type="NCBI Taxonomy" id="1424081"/>
    <lineage>
        <taxon>Bacteria</taxon>
        <taxon>Bacillati</taxon>
        <taxon>Actinomycetota</taxon>
        <taxon>Actinomycetes</taxon>
        <taxon>Micromonosporales</taxon>
        <taxon>Micromonosporaceae</taxon>
        <taxon>Dactylosporangium</taxon>
    </lineage>
</organism>
<reference evidence="2" key="2">
    <citation type="submission" date="2020-09" db="EMBL/GenBank/DDBJ databases">
        <authorList>
            <person name="Sun Q."/>
            <person name="Ohkuma M."/>
        </authorList>
    </citation>
    <scope>NUCLEOTIDE SEQUENCE</scope>
    <source>
        <strain evidence="2">JCM 19831</strain>
    </source>
</reference>
<feature type="region of interest" description="Disordered" evidence="1">
    <location>
        <begin position="1"/>
        <end position="24"/>
    </location>
</feature>
<dbReference type="AlphaFoldDB" id="A0A917U9Z5"/>
<protein>
    <recommendedName>
        <fullName evidence="4">DUF1579 domain-containing protein</fullName>
    </recommendedName>
</protein>
<proteinExistence type="predicted"/>
<name>A0A917U9Z5_9ACTN</name>
<comment type="caution">
    <text evidence="2">The sequence shown here is derived from an EMBL/GenBank/DDBJ whole genome shotgun (WGS) entry which is preliminary data.</text>
</comment>
<evidence type="ECO:0000256" key="1">
    <source>
        <dbReference type="SAM" id="MobiDB-lite"/>
    </source>
</evidence>
<gene>
    <name evidence="2" type="ORF">GCM10007977_086070</name>
</gene>